<dbReference type="AlphaFoldDB" id="A0AAD9WRS6"/>
<protein>
    <submittedName>
        <fullName evidence="2">Uncharacterized protein</fullName>
    </submittedName>
</protein>
<proteinExistence type="predicted"/>
<accession>A0AAD9WRS6</accession>
<evidence type="ECO:0000256" key="1">
    <source>
        <dbReference type="SAM" id="Coils"/>
    </source>
</evidence>
<comment type="caution">
    <text evidence="2">The sequence shown here is derived from an EMBL/GenBank/DDBJ whole genome shotgun (WGS) entry which is preliminary data.</text>
</comment>
<organism evidence="2 3">
    <name type="scientific">Dipteronia dyeriana</name>
    <dbReference type="NCBI Taxonomy" id="168575"/>
    <lineage>
        <taxon>Eukaryota</taxon>
        <taxon>Viridiplantae</taxon>
        <taxon>Streptophyta</taxon>
        <taxon>Embryophyta</taxon>
        <taxon>Tracheophyta</taxon>
        <taxon>Spermatophyta</taxon>
        <taxon>Magnoliopsida</taxon>
        <taxon>eudicotyledons</taxon>
        <taxon>Gunneridae</taxon>
        <taxon>Pentapetalae</taxon>
        <taxon>rosids</taxon>
        <taxon>malvids</taxon>
        <taxon>Sapindales</taxon>
        <taxon>Sapindaceae</taxon>
        <taxon>Hippocastanoideae</taxon>
        <taxon>Acereae</taxon>
        <taxon>Dipteronia</taxon>
    </lineage>
</organism>
<evidence type="ECO:0000313" key="3">
    <source>
        <dbReference type="Proteomes" id="UP001280121"/>
    </source>
</evidence>
<sequence>MRSDKEVTKQKDDDDKDMVLTKKKMEALERDVKEKEEKLEEKCRNLMELALTVKECEANEELQDAHRVIIKDLARKPSLIVWMFSLFRQEAVCYLCEGATKFLFAKLKDLQLYVPYILLSSQSVVLRVRACTMMRVVFAYYKEGSTDPIFLYFAYGLMEVKC</sequence>
<reference evidence="2" key="1">
    <citation type="journal article" date="2023" name="Plant J.">
        <title>Genome sequences and population genomics provide insights into the demographic history, inbreeding, and mutation load of two 'living fossil' tree species of Dipteronia.</title>
        <authorList>
            <person name="Feng Y."/>
            <person name="Comes H.P."/>
            <person name="Chen J."/>
            <person name="Zhu S."/>
            <person name="Lu R."/>
            <person name="Zhang X."/>
            <person name="Li P."/>
            <person name="Qiu J."/>
            <person name="Olsen K.M."/>
            <person name="Qiu Y."/>
        </authorList>
    </citation>
    <scope>NUCLEOTIDE SEQUENCE</scope>
    <source>
        <strain evidence="2">KIB01</strain>
    </source>
</reference>
<dbReference type="Proteomes" id="UP001280121">
    <property type="component" value="Unassembled WGS sequence"/>
</dbReference>
<dbReference type="InterPro" id="IPR011057">
    <property type="entry name" value="Mss4-like_sf"/>
</dbReference>
<feature type="coiled-coil region" evidence="1">
    <location>
        <begin position="18"/>
        <end position="52"/>
    </location>
</feature>
<name>A0AAD9WRS6_9ROSI</name>
<dbReference type="SUPFAM" id="SSF51316">
    <property type="entry name" value="Mss4-like"/>
    <property type="match status" value="1"/>
</dbReference>
<keyword evidence="3" id="KW-1185">Reference proteome</keyword>
<evidence type="ECO:0000313" key="2">
    <source>
        <dbReference type="EMBL" id="KAK2641041.1"/>
    </source>
</evidence>
<dbReference type="EMBL" id="JANJYI010000007">
    <property type="protein sequence ID" value="KAK2641041.1"/>
    <property type="molecule type" value="Genomic_DNA"/>
</dbReference>
<keyword evidence="1" id="KW-0175">Coiled coil</keyword>
<gene>
    <name evidence="2" type="ORF">Ddye_022804</name>
</gene>